<name>A0A174ACG4_9FIRM</name>
<dbReference type="Proteomes" id="UP000095447">
    <property type="component" value="Unassembled WGS sequence"/>
</dbReference>
<dbReference type="Pfam" id="PF18736">
    <property type="entry name" value="pEK499_p136"/>
    <property type="match status" value="1"/>
</dbReference>
<gene>
    <name evidence="2" type="ORF">ERS852395_01524</name>
</gene>
<evidence type="ECO:0000259" key="1">
    <source>
        <dbReference type="Pfam" id="PF18736"/>
    </source>
</evidence>
<dbReference type="EMBL" id="CYZA01000006">
    <property type="protein sequence ID" value="CUN85430.1"/>
    <property type="molecule type" value="Genomic_DNA"/>
</dbReference>
<proteinExistence type="predicted"/>
<organism evidence="2 3">
    <name type="scientific">Blautia obeum</name>
    <dbReference type="NCBI Taxonomy" id="40520"/>
    <lineage>
        <taxon>Bacteria</taxon>
        <taxon>Bacillati</taxon>
        <taxon>Bacillota</taxon>
        <taxon>Clostridia</taxon>
        <taxon>Lachnospirales</taxon>
        <taxon>Lachnospiraceae</taxon>
        <taxon>Blautia</taxon>
    </lineage>
</organism>
<sequence length="165" mass="19756">MNYFMIQKLAGHNKNKEISCLKKIMFANEFEYQKCYEVTQLINSFLGLLVFPKEKYFNYLSNRKNNFQNVPTLKRLTNKTYSENYKNTYKENNCERNVIKHLRNAVCHDRLMIHPLTHNASTEIKAIQFEDEDIREDHKGKFSLIINIDDLEKILLELDQCFLNH</sequence>
<dbReference type="AlphaFoldDB" id="A0A174ACG4"/>
<evidence type="ECO:0000313" key="2">
    <source>
        <dbReference type="EMBL" id="CUN85430.1"/>
    </source>
</evidence>
<protein>
    <recommendedName>
        <fullName evidence="1">pEK499-p136 HEPN domain-containing protein</fullName>
    </recommendedName>
</protein>
<accession>A0A174ACG4</accession>
<feature type="domain" description="pEK499-p136 HEPN" evidence="1">
    <location>
        <begin position="26"/>
        <end position="160"/>
    </location>
</feature>
<evidence type="ECO:0000313" key="3">
    <source>
        <dbReference type="Proteomes" id="UP000095447"/>
    </source>
</evidence>
<reference evidence="2 3" key="1">
    <citation type="submission" date="2015-09" db="EMBL/GenBank/DDBJ databases">
        <authorList>
            <consortium name="Pathogen Informatics"/>
        </authorList>
    </citation>
    <scope>NUCLEOTIDE SEQUENCE [LARGE SCALE GENOMIC DNA]</scope>
    <source>
        <strain evidence="2 3">2789STDY5608838</strain>
    </source>
</reference>
<dbReference type="InterPro" id="IPR041318">
    <property type="entry name" value="pEK499_p136"/>
</dbReference>